<keyword evidence="2 5" id="KW-0378">Hydrolase</keyword>
<dbReference type="PANTHER" id="PTHR11070">
    <property type="entry name" value="UVRD / RECB / PCRA DNA HELICASE FAMILY MEMBER"/>
    <property type="match status" value="1"/>
</dbReference>
<evidence type="ECO:0000256" key="2">
    <source>
        <dbReference type="ARBA" id="ARBA00022801"/>
    </source>
</evidence>
<evidence type="ECO:0000313" key="8">
    <source>
        <dbReference type="Proteomes" id="UP000642284"/>
    </source>
</evidence>
<dbReference type="Proteomes" id="UP000642284">
    <property type="component" value="Unassembled WGS sequence"/>
</dbReference>
<feature type="binding site" evidence="5">
    <location>
        <begin position="177"/>
        <end position="184"/>
    </location>
    <ligand>
        <name>ATP</name>
        <dbReference type="ChEBI" id="CHEBI:30616"/>
    </ligand>
</feature>
<comment type="caution">
    <text evidence="7">The sequence shown here is derived from an EMBL/GenBank/DDBJ whole genome shotgun (WGS) entry which is preliminary data.</text>
</comment>
<evidence type="ECO:0000256" key="1">
    <source>
        <dbReference type="ARBA" id="ARBA00022741"/>
    </source>
</evidence>
<dbReference type="Pfam" id="PF13538">
    <property type="entry name" value="UvrD_C_2"/>
    <property type="match status" value="1"/>
</dbReference>
<reference evidence="7 8" key="1">
    <citation type="submission" date="2020-08" db="EMBL/GenBank/DDBJ databases">
        <title>Genemic of Streptomyces polyaspartic.</title>
        <authorList>
            <person name="Liu W."/>
        </authorList>
    </citation>
    <scope>NUCLEOTIDE SEQUENCE [LARGE SCALE GENOMIC DNA]</scope>
    <source>
        <strain evidence="7 8">TRM66268-LWL</strain>
    </source>
</reference>
<dbReference type="InterPro" id="IPR000212">
    <property type="entry name" value="DNA_helicase_UvrD/REP"/>
</dbReference>
<keyword evidence="1 5" id="KW-0547">Nucleotide-binding</keyword>
<gene>
    <name evidence="7" type="ORF">H9Y04_28650</name>
</gene>
<organism evidence="7 8">
    <name type="scientific">Streptomyces polyasparticus</name>
    <dbReference type="NCBI Taxonomy" id="2767826"/>
    <lineage>
        <taxon>Bacteria</taxon>
        <taxon>Bacillati</taxon>
        <taxon>Actinomycetota</taxon>
        <taxon>Actinomycetes</taxon>
        <taxon>Kitasatosporales</taxon>
        <taxon>Streptomycetaceae</taxon>
        <taxon>Streptomyces</taxon>
    </lineage>
</organism>
<dbReference type="PROSITE" id="PS51198">
    <property type="entry name" value="UVRD_HELICASE_ATP_BIND"/>
    <property type="match status" value="1"/>
</dbReference>
<protein>
    <submittedName>
        <fullName evidence="7">AAA family ATPase</fullName>
    </submittedName>
</protein>
<evidence type="ECO:0000313" key="7">
    <source>
        <dbReference type="EMBL" id="MBC9716509.1"/>
    </source>
</evidence>
<dbReference type="Pfam" id="PF00580">
    <property type="entry name" value="UvrD-helicase"/>
    <property type="match status" value="1"/>
</dbReference>
<feature type="domain" description="UvrD-like helicase ATP-binding" evidence="6">
    <location>
        <begin position="156"/>
        <end position="509"/>
    </location>
</feature>
<dbReference type="SUPFAM" id="SSF52540">
    <property type="entry name" value="P-loop containing nucleoside triphosphate hydrolases"/>
    <property type="match status" value="1"/>
</dbReference>
<dbReference type="InterPro" id="IPR027417">
    <property type="entry name" value="P-loop_NTPase"/>
</dbReference>
<dbReference type="InterPro" id="IPR014016">
    <property type="entry name" value="UvrD-like_ATP-bd"/>
</dbReference>
<sequence length="659" mass="71619">MREDAEGLDIRDVTANWVNAAVLQHQIDERIKALADLAHTPLFFGRLTYLHAVGADEAEGATGDQFYIGRRHVHDADGDPMVIDWRAPVSQPFYQASKQKPMDVALRRRFGYTGGEITAYEDERLSDPAEVEQTSKLLQQEIERPRVGPMRDIVATIQPEQDEIVRSGLGGTVCVQGGPGTGKTAVGLHRVAYLLYAHRERLARTGTLVIGPNKSFLHYIEQVLPALGELEVQQATVDDLVAHVEVRGTDEAPAALVKGDARMAEVLRRAVRSHVTLPTEALMVVRGSRRWRVPSYELEEIVQELLDRDIRYGAAREALPQRIAHAVLVRMEQAGEAPDDRVQDAVARNAAVKAVVKEIWPPVDPAKLVLRLLSDADFLAVHAEGVLSDEEQKTILWAKPARSVKSAKWSAADAVLIDETADLVQRTHSLGHVVLDEAQDLSPMQYRAVGRRCTTGSATVLGDLAQGTTPWATRSWDEALMHLGKHGAVIEELTAGFRVPREVIAYASRLLPSIAPGLAEVSSVRESPGSLSVRSVREWSTLDADVVAACVESLAHEGSTGLIAADARIPALAAALEEAGLGYLGPGEETTPDTRLTLVPASLAKGLEYDYVVLDDPSAVVDGEPDERTGLRRLYVALTRAVSGLIVVHGAPLPEELTV</sequence>
<evidence type="ECO:0000256" key="4">
    <source>
        <dbReference type="ARBA" id="ARBA00022840"/>
    </source>
</evidence>
<dbReference type="EMBL" id="JACTVJ010000014">
    <property type="protein sequence ID" value="MBC9716509.1"/>
    <property type="molecule type" value="Genomic_DNA"/>
</dbReference>
<proteinExistence type="predicted"/>
<evidence type="ECO:0000256" key="3">
    <source>
        <dbReference type="ARBA" id="ARBA00022806"/>
    </source>
</evidence>
<evidence type="ECO:0000256" key="5">
    <source>
        <dbReference type="PROSITE-ProRule" id="PRU00560"/>
    </source>
</evidence>
<accession>A0ABR7SMD3</accession>
<name>A0ABR7SMD3_9ACTN</name>
<evidence type="ECO:0000259" key="6">
    <source>
        <dbReference type="PROSITE" id="PS51198"/>
    </source>
</evidence>
<keyword evidence="8" id="KW-1185">Reference proteome</keyword>
<keyword evidence="4 5" id="KW-0067">ATP-binding</keyword>
<keyword evidence="3 5" id="KW-0347">Helicase</keyword>
<dbReference type="Gene3D" id="3.40.50.300">
    <property type="entry name" value="P-loop containing nucleotide triphosphate hydrolases"/>
    <property type="match status" value="2"/>
</dbReference>
<dbReference type="PANTHER" id="PTHR11070:SF45">
    <property type="entry name" value="DNA 3'-5' HELICASE"/>
    <property type="match status" value="1"/>
</dbReference>
<dbReference type="RefSeq" id="WP_187817093.1">
    <property type="nucleotide sequence ID" value="NZ_JACTVJ010000014.1"/>
</dbReference>
<dbReference type="InterPro" id="IPR027785">
    <property type="entry name" value="UvrD-like_helicase_C"/>
</dbReference>